<keyword evidence="4 5" id="KW-0472">Membrane</keyword>
<sequence>MEITLLFTAILSAFMIVLAVRVLDLRGSPVTKFFHKPDRQIDPNDLERAIRGHGNLIEYAPLFLILILALELSDASKTLLYACGIIFTLGRLMHGIAFSFMKKNGFLRIGGMTLTFIGFLGLIVPALGIIFF</sequence>
<dbReference type="PANTHER" id="PTHR35814">
    <property type="match status" value="1"/>
</dbReference>
<feature type="transmembrane region" description="Helical" evidence="5">
    <location>
        <begin position="56"/>
        <end position="73"/>
    </location>
</feature>
<evidence type="ECO:0000256" key="1">
    <source>
        <dbReference type="ARBA" id="ARBA00004370"/>
    </source>
</evidence>
<comment type="caution">
    <text evidence="6">The sequence shown here is derived from an EMBL/GenBank/DDBJ whole genome shotgun (WGS) entry which is preliminary data.</text>
</comment>
<evidence type="ECO:0000313" key="7">
    <source>
        <dbReference type="Proteomes" id="UP000744438"/>
    </source>
</evidence>
<evidence type="ECO:0000256" key="5">
    <source>
        <dbReference type="SAM" id="Phobius"/>
    </source>
</evidence>
<dbReference type="Proteomes" id="UP000744438">
    <property type="component" value="Unassembled WGS sequence"/>
</dbReference>
<reference evidence="6" key="1">
    <citation type="submission" date="2020-10" db="EMBL/GenBank/DDBJ databases">
        <title>Microbiome of the Black Sea water column analyzed by genome centric metagenomics.</title>
        <authorList>
            <person name="Cabello-Yeves P.J."/>
            <person name="Callieri C."/>
            <person name="Picazo A."/>
            <person name="Mehrshad M."/>
            <person name="Haro-Moreno J.M."/>
            <person name="Roda-Garcia J."/>
            <person name="Dzembekova N."/>
            <person name="Slabakova V."/>
            <person name="Slabakova N."/>
            <person name="Moncheva S."/>
            <person name="Rodriguez-Valera F."/>
        </authorList>
    </citation>
    <scope>NUCLEOTIDE SEQUENCE</scope>
    <source>
        <strain evidence="6">BS307-5m-G49</strain>
    </source>
</reference>
<keyword evidence="2 5" id="KW-0812">Transmembrane</keyword>
<dbReference type="Gene3D" id="1.20.120.550">
    <property type="entry name" value="Membrane associated eicosanoid/glutathione metabolism-like domain"/>
    <property type="match status" value="1"/>
</dbReference>
<dbReference type="InterPro" id="IPR001129">
    <property type="entry name" value="Membr-assoc_MAPEG"/>
</dbReference>
<feature type="transmembrane region" description="Helical" evidence="5">
    <location>
        <begin position="112"/>
        <end position="131"/>
    </location>
</feature>
<name>A0A937HYE0_9GAMM</name>
<evidence type="ECO:0000256" key="2">
    <source>
        <dbReference type="ARBA" id="ARBA00022692"/>
    </source>
</evidence>
<keyword evidence="3 5" id="KW-1133">Transmembrane helix</keyword>
<dbReference type="SUPFAM" id="SSF161084">
    <property type="entry name" value="MAPEG domain-like"/>
    <property type="match status" value="1"/>
</dbReference>
<feature type="transmembrane region" description="Helical" evidence="5">
    <location>
        <begin position="79"/>
        <end position="100"/>
    </location>
</feature>
<evidence type="ECO:0000313" key="6">
    <source>
        <dbReference type="EMBL" id="MBL6811446.1"/>
    </source>
</evidence>
<dbReference type="InterPro" id="IPR023352">
    <property type="entry name" value="MAPEG-like_dom_sf"/>
</dbReference>
<dbReference type="AlphaFoldDB" id="A0A937HYE0"/>
<dbReference type="GO" id="GO:0016020">
    <property type="term" value="C:membrane"/>
    <property type="evidence" value="ECO:0007669"/>
    <property type="project" value="UniProtKB-SubCell"/>
</dbReference>
<gene>
    <name evidence="6" type="ORF">ISQ63_01025</name>
</gene>
<protein>
    <submittedName>
        <fullName evidence="6">MAPEG family protein</fullName>
    </submittedName>
</protein>
<organism evidence="6 7">
    <name type="scientific">SAR86 cluster bacterium</name>
    <dbReference type="NCBI Taxonomy" id="2030880"/>
    <lineage>
        <taxon>Bacteria</taxon>
        <taxon>Pseudomonadati</taxon>
        <taxon>Pseudomonadota</taxon>
        <taxon>Gammaproteobacteria</taxon>
        <taxon>SAR86 cluster</taxon>
    </lineage>
</organism>
<dbReference type="Pfam" id="PF01124">
    <property type="entry name" value="MAPEG"/>
    <property type="match status" value="1"/>
</dbReference>
<evidence type="ECO:0000256" key="4">
    <source>
        <dbReference type="ARBA" id="ARBA00023136"/>
    </source>
</evidence>
<comment type="subcellular location">
    <subcellularLocation>
        <location evidence="1">Membrane</location>
    </subcellularLocation>
</comment>
<dbReference type="PANTHER" id="PTHR35814:SF1">
    <property type="entry name" value="GLUTATHIONE S-TRANSFERASE-RELATED"/>
    <property type="match status" value="1"/>
</dbReference>
<evidence type="ECO:0000256" key="3">
    <source>
        <dbReference type="ARBA" id="ARBA00022989"/>
    </source>
</evidence>
<feature type="transmembrane region" description="Helical" evidence="5">
    <location>
        <begin position="6"/>
        <end position="23"/>
    </location>
</feature>
<accession>A0A937HYE0</accession>
<proteinExistence type="predicted"/>
<dbReference type="EMBL" id="JADHQC010000002">
    <property type="protein sequence ID" value="MBL6811446.1"/>
    <property type="molecule type" value="Genomic_DNA"/>
</dbReference>